<dbReference type="RefSeq" id="XP_003654640.1">
    <property type="nucleotide sequence ID" value="XM_003654592.1"/>
</dbReference>
<protein>
    <recommendedName>
        <fullName evidence="2">Cell wall alpha-1,3-glucan synthase Mok11-14/Ags1-like transmembrane domain-containing protein</fullName>
    </recommendedName>
</protein>
<dbReference type="EMBL" id="CP003011">
    <property type="protein sequence ID" value="AEO68304.1"/>
    <property type="molecule type" value="Genomic_DNA"/>
</dbReference>
<dbReference type="GeneID" id="11518689"/>
<evidence type="ECO:0000313" key="3">
    <source>
        <dbReference type="EMBL" id="AEO68304.1"/>
    </source>
</evidence>
<reference evidence="3 4" key="1">
    <citation type="journal article" date="2011" name="Nat. Biotechnol.">
        <title>Comparative genomic analysis of the thermophilic biomass-degrading fungi Myceliophthora thermophila and Thielavia terrestris.</title>
        <authorList>
            <person name="Berka R.M."/>
            <person name="Grigoriev I.V."/>
            <person name="Otillar R."/>
            <person name="Salamov A."/>
            <person name="Grimwood J."/>
            <person name="Reid I."/>
            <person name="Ishmael N."/>
            <person name="John T."/>
            <person name="Darmond C."/>
            <person name="Moisan M.-C."/>
            <person name="Henrissat B."/>
            <person name="Coutinho P.M."/>
            <person name="Lombard V."/>
            <person name="Natvig D.O."/>
            <person name="Lindquist E."/>
            <person name="Schmutz J."/>
            <person name="Lucas S."/>
            <person name="Harris P."/>
            <person name="Powlowski J."/>
            <person name="Bellemare A."/>
            <person name="Taylor D."/>
            <person name="Butler G."/>
            <person name="de Vries R.P."/>
            <person name="Allijn I.E."/>
            <person name="van den Brink J."/>
            <person name="Ushinsky S."/>
            <person name="Storms R."/>
            <person name="Powell A.J."/>
            <person name="Paulsen I.T."/>
            <person name="Elbourne L.D.H."/>
            <person name="Baker S.E."/>
            <person name="Magnuson J."/>
            <person name="LaBoissiere S."/>
            <person name="Clutterbuck A.J."/>
            <person name="Martinez D."/>
            <person name="Wogulis M."/>
            <person name="de Leon A.L."/>
            <person name="Rey M.W."/>
            <person name="Tsang A."/>
        </authorList>
    </citation>
    <scope>NUCLEOTIDE SEQUENCE [LARGE SCALE GENOMIC DNA]</scope>
    <source>
        <strain evidence="4">ATCC 38088 / NRRL 8126</strain>
    </source>
</reference>
<dbReference type="Pfam" id="PF26127">
    <property type="entry name" value="12TM_Mok13"/>
    <property type="match status" value="1"/>
</dbReference>
<evidence type="ECO:0000259" key="2">
    <source>
        <dbReference type="Pfam" id="PF26127"/>
    </source>
</evidence>
<feature type="domain" description="Cell wall alpha-1,3-glucan synthase Mok11-14/Ags1-like transmembrane" evidence="2">
    <location>
        <begin position="41"/>
        <end position="87"/>
    </location>
</feature>
<evidence type="ECO:0000313" key="4">
    <source>
        <dbReference type="Proteomes" id="UP000008181"/>
    </source>
</evidence>
<gene>
    <name evidence="3" type="ORF">THITE_160039</name>
</gene>
<proteinExistence type="predicted"/>
<dbReference type="Proteomes" id="UP000008181">
    <property type="component" value="Chromosome 3"/>
</dbReference>
<dbReference type="HOGENOM" id="CLU_2484897_0_0_1"/>
<sequence>MERVNGLAKVKRRSGRGSSIPEPSSRPGGWCCPVPPIPGIVQALLVAYLAHLVREHSWLFPLLVISLGALRWAQILWGVSGLGISLP</sequence>
<dbReference type="STRING" id="578455.G2R5L2"/>
<name>G2R5L2_THETT</name>
<accession>G2R5L2</accession>
<dbReference type="AlphaFoldDB" id="G2R5L2"/>
<organism evidence="3 4">
    <name type="scientific">Thermothielavioides terrestris (strain ATCC 38088 / NRRL 8126)</name>
    <name type="common">Thielavia terrestris</name>
    <dbReference type="NCBI Taxonomy" id="578455"/>
    <lineage>
        <taxon>Eukaryota</taxon>
        <taxon>Fungi</taxon>
        <taxon>Dikarya</taxon>
        <taxon>Ascomycota</taxon>
        <taxon>Pezizomycotina</taxon>
        <taxon>Sordariomycetes</taxon>
        <taxon>Sordariomycetidae</taxon>
        <taxon>Sordariales</taxon>
        <taxon>Chaetomiaceae</taxon>
        <taxon>Thermothielavioides</taxon>
        <taxon>Thermothielavioides terrestris</taxon>
    </lineage>
</organism>
<dbReference type="OrthoDB" id="512920at2759"/>
<dbReference type="KEGG" id="ttt:THITE_160039"/>
<keyword evidence="4" id="KW-1185">Reference proteome</keyword>
<dbReference type="InterPro" id="IPR058654">
    <property type="entry name" value="Mok11-14/Ags1-like_TM"/>
</dbReference>
<feature type="region of interest" description="Disordered" evidence="1">
    <location>
        <begin position="1"/>
        <end position="28"/>
    </location>
</feature>
<evidence type="ECO:0000256" key="1">
    <source>
        <dbReference type="SAM" id="MobiDB-lite"/>
    </source>
</evidence>